<proteinExistence type="inferred from homology"/>
<gene>
    <name evidence="3" type="primary">sufB</name>
    <name evidence="3" type="ORF">DXC81_07125</name>
</gene>
<dbReference type="InterPro" id="IPR000825">
    <property type="entry name" value="SUF_FeS_clus_asmbl_SufBD_core"/>
</dbReference>
<evidence type="ECO:0000256" key="1">
    <source>
        <dbReference type="ARBA" id="ARBA00043967"/>
    </source>
</evidence>
<comment type="caution">
    <text evidence="3">The sequence shown here is derived from an EMBL/GenBank/DDBJ whole genome shotgun (WGS) entry which is preliminary data.</text>
</comment>
<name>A0A3E4QRE2_9ACTN</name>
<reference evidence="3 4" key="1">
    <citation type="submission" date="2018-08" db="EMBL/GenBank/DDBJ databases">
        <title>A genome reference for cultivated species of the human gut microbiota.</title>
        <authorList>
            <person name="Zou Y."/>
            <person name="Xue W."/>
            <person name="Luo G."/>
        </authorList>
    </citation>
    <scope>NUCLEOTIDE SEQUENCE [LARGE SCALE GENOMIC DNA]</scope>
    <source>
        <strain evidence="3 4">TF08-14</strain>
    </source>
</reference>
<feature type="domain" description="SUF system FeS cluster assembly SufBD core" evidence="2">
    <location>
        <begin position="207"/>
        <end position="441"/>
    </location>
</feature>
<dbReference type="GO" id="GO:0016226">
    <property type="term" value="P:iron-sulfur cluster assembly"/>
    <property type="evidence" value="ECO:0007669"/>
    <property type="project" value="InterPro"/>
</dbReference>
<comment type="similarity">
    <text evidence="1">Belongs to the iron-sulfur cluster assembly SufBD family.</text>
</comment>
<sequence length="470" mass="52069">MSKKRTEVADIDRSLYDFTYGEEGFERLDAGLTPDIVTEISQRKDEPQWMLDFRLKSLEIYHKMPNPTWGPGIEGLDMDNIVTYVKPNTEQKNDWESVPDDIKNTFERLGIPEAERSYLAGVGAQYDSELVYHNMQDTASKMGIVYSGIEEALHEPEWEAIIREKFMTLIPPTDHKFAALHGAVWSGGSFVYVPKGVKLDFPLQSYFRLNAKGAGQFEHTLIVVEDDADLHFIEGCSAPKYNVANLHAGAVELFVGKRAHLRYSTIENWSKNMYNLNTKRARCDEYGEIEWISGSFGSHVGYLYPMSVLSGRKSRSSFTGITFAGTGQNLDTGCKVVLGAPDTSATVETKSISKGGGISTFRSSIVATPAAEGATASVSCQSLMLDDISRSDTIPAMDIRAKDVNIGHEATIGRIGDDKIFYLMSRGISEEEARTMIVNGFANPVSKELPLEYAVEMNNLIKLEMEGAIG</sequence>
<dbReference type="PANTHER" id="PTHR30508">
    <property type="entry name" value="FES CLUSTER ASSEMBLY PROTEIN SUF"/>
    <property type="match status" value="1"/>
</dbReference>
<dbReference type="RefSeq" id="WP_117679801.1">
    <property type="nucleotide sequence ID" value="NZ_QSRJ01000008.1"/>
</dbReference>
<dbReference type="Pfam" id="PF01458">
    <property type="entry name" value="SUFBD_core"/>
    <property type="match status" value="1"/>
</dbReference>
<dbReference type="InterPro" id="IPR010231">
    <property type="entry name" value="SUF_FeS_clus_asmbl_SufB"/>
</dbReference>
<dbReference type="InterPro" id="IPR037284">
    <property type="entry name" value="SUF_FeS_clus_asmbl_SufBD_sf"/>
</dbReference>
<protein>
    <submittedName>
        <fullName evidence="3">Fe-S cluster assembly protein SufB</fullName>
    </submittedName>
</protein>
<evidence type="ECO:0000313" key="4">
    <source>
        <dbReference type="Proteomes" id="UP000260943"/>
    </source>
</evidence>
<dbReference type="NCBIfam" id="TIGR01980">
    <property type="entry name" value="sufB"/>
    <property type="match status" value="1"/>
</dbReference>
<dbReference type="EMBL" id="QSRJ01000008">
    <property type="protein sequence ID" value="RGL09657.1"/>
    <property type="molecule type" value="Genomic_DNA"/>
</dbReference>
<dbReference type="Proteomes" id="UP000260943">
    <property type="component" value="Unassembled WGS sequence"/>
</dbReference>
<dbReference type="AlphaFoldDB" id="A0A3E4QRE2"/>
<evidence type="ECO:0000313" key="3">
    <source>
        <dbReference type="EMBL" id="RGL09657.1"/>
    </source>
</evidence>
<dbReference type="SUPFAM" id="SSF101960">
    <property type="entry name" value="Stabilizer of iron transporter SufD"/>
    <property type="match status" value="1"/>
</dbReference>
<organism evidence="3 4">
    <name type="scientific">Collinsella tanakaei</name>
    <dbReference type="NCBI Taxonomy" id="626935"/>
    <lineage>
        <taxon>Bacteria</taxon>
        <taxon>Bacillati</taxon>
        <taxon>Actinomycetota</taxon>
        <taxon>Coriobacteriia</taxon>
        <taxon>Coriobacteriales</taxon>
        <taxon>Coriobacteriaceae</taxon>
        <taxon>Collinsella</taxon>
    </lineage>
</organism>
<accession>A0A3E4QRE2</accession>
<dbReference type="PANTHER" id="PTHR30508:SF1">
    <property type="entry name" value="UPF0051 PROTEIN ABCI8, CHLOROPLASTIC-RELATED"/>
    <property type="match status" value="1"/>
</dbReference>
<evidence type="ECO:0000259" key="2">
    <source>
        <dbReference type="Pfam" id="PF01458"/>
    </source>
</evidence>
<dbReference type="InterPro" id="IPR055346">
    <property type="entry name" value="Fe-S_cluster_assembly_SufBD"/>
</dbReference>